<feature type="transmembrane region" description="Helical" evidence="7">
    <location>
        <begin position="357"/>
        <end position="380"/>
    </location>
</feature>
<feature type="transmembrane region" description="Helical" evidence="7">
    <location>
        <begin position="49"/>
        <end position="67"/>
    </location>
</feature>
<evidence type="ECO:0000313" key="9">
    <source>
        <dbReference type="EMBL" id="CAB4899329.1"/>
    </source>
</evidence>
<feature type="transmembrane region" description="Helical" evidence="7">
    <location>
        <begin position="103"/>
        <end position="125"/>
    </location>
</feature>
<evidence type="ECO:0000256" key="5">
    <source>
        <dbReference type="ARBA" id="ARBA00022989"/>
    </source>
</evidence>
<dbReference type="InterPro" id="IPR020846">
    <property type="entry name" value="MFS_dom"/>
</dbReference>
<comment type="subcellular location">
    <subcellularLocation>
        <location evidence="1">Cell membrane</location>
        <topology evidence="1">Multi-pass membrane protein</topology>
    </subcellularLocation>
</comment>
<proteinExistence type="predicted"/>
<evidence type="ECO:0000256" key="7">
    <source>
        <dbReference type="SAM" id="Phobius"/>
    </source>
</evidence>
<dbReference type="EMBL" id="CAFBMK010000016">
    <property type="protein sequence ID" value="CAB4899329.1"/>
    <property type="molecule type" value="Genomic_DNA"/>
</dbReference>
<feature type="transmembrane region" description="Helical" evidence="7">
    <location>
        <begin position="471"/>
        <end position="493"/>
    </location>
</feature>
<name>A0A6J7G795_9ZZZZ</name>
<evidence type="ECO:0000256" key="1">
    <source>
        <dbReference type="ARBA" id="ARBA00004651"/>
    </source>
</evidence>
<dbReference type="GO" id="GO:0005886">
    <property type="term" value="C:plasma membrane"/>
    <property type="evidence" value="ECO:0007669"/>
    <property type="project" value="UniProtKB-SubCell"/>
</dbReference>
<evidence type="ECO:0000256" key="3">
    <source>
        <dbReference type="ARBA" id="ARBA00022475"/>
    </source>
</evidence>
<sequence>MSARLPGGARWWGLAVLCASLLMVVMDMTILNVALPDMTQDLRPGSTEVLWIVDVYSLVLAGLLVTASAVGDRWGHQRVLVAGFVVFGLASAAVLVAESPAAVIAVRALLGVGGAMIMPATLAMIRHLFPDGRERAFALGIWGAMAGVGAALGPILGGLMVELFDWHAAFLVNVPAMVLGAAAAIVLLPRGRASSPAPWDVPALLLSVVGMLALVFAIKDLAKHGVEPAGVVATVVAVVGLTLFVRRCLGRDRPILELRLLARRQVAAGVLTALATMVALSAVLLVGAQWLQAVEGLGPLMAGVALLPAAAGAIVFAPLAPSIAERVGARVVLAAGLVAPGLGLLALALAGDPTYPVFAFSLTMIGVGTGALAFGSAVIMAGTPTDRAGSAAAIEETSYEVGTTLGVAVLGSLAAVIYRDALPLGDLAGLPADAADAARESIGGAQGVASGLDPAAAADLAARAQAALSDALAGMGAAGAVVLLLSAVGVFLLTPRRVDLSEVDGH</sequence>
<dbReference type="PANTHER" id="PTHR42718:SF47">
    <property type="entry name" value="METHYL VIOLOGEN RESISTANCE PROTEIN SMVA"/>
    <property type="match status" value="1"/>
</dbReference>
<dbReference type="PRINTS" id="PR01036">
    <property type="entry name" value="TCRTETB"/>
</dbReference>
<dbReference type="PANTHER" id="PTHR42718">
    <property type="entry name" value="MAJOR FACILITATOR SUPERFAMILY MULTIDRUG TRANSPORTER MFSC"/>
    <property type="match status" value="1"/>
</dbReference>
<dbReference type="InterPro" id="IPR036259">
    <property type="entry name" value="MFS_trans_sf"/>
</dbReference>
<feature type="transmembrane region" description="Helical" evidence="7">
    <location>
        <begin position="297"/>
        <end position="319"/>
    </location>
</feature>
<dbReference type="Pfam" id="PF07690">
    <property type="entry name" value="MFS_1"/>
    <property type="match status" value="1"/>
</dbReference>
<protein>
    <submittedName>
        <fullName evidence="9">Unannotated protein</fullName>
    </submittedName>
</protein>
<reference evidence="9" key="1">
    <citation type="submission" date="2020-05" db="EMBL/GenBank/DDBJ databases">
        <authorList>
            <person name="Chiriac C."/>
            <person name="Salcher M."/>
            <person name="Ghai R."/>
            <person name="Kavagutti S V."/>
        </authorList>
    </citation>
    <scope>NUCLEOTIDE SEQUENCE</scope>
</reference>
<keyword evidence="3" id="KW-1003">Cell membrane</keyword>
<feature type="transmembrane region" description="Helical" evidence="7">
    <location>
        <begin position="225"/>
        <end position="245"/>
    </location>
</feature>
<feature type="transmembrane region" description="Helical" evidence="7">
    <location>
        <begin position="266"/>
        <end position="291"/>
    </location>
</feature>
<evidence type="ECO:0000256" key="2">
    <source>
        <dbReference type="ARBA" id="ARBA00022448"/>
    </source>
</evidence>
<keyword evidence="5 7" id="KW-1133">Transmembrane helix</keyword>
<dbReference type="Gene3D" id="1.20.1720.10">
    <property type="entry name" value="Multidrug resistance protein D"/>
    <property type="match status" value="1"/>
</dbReference>
<gene>
    <name evidence="9" type="ORF">UFOPK3564_00478</name>
</gene>
<feature type="transmembrane region" description="Helical" evidence="7">
    <location>
        <begin position="79"/>
        <end position="97"/>
    </location>
</feature>
<dbReference type="Gene3D" id="1.20.1250.20">
    <property type="entry name" value="MFS general substrate transporter like domains"/>
    <property type="match status" value="1"/>
</dbReference>
<dbReference type="PROSITE" id="PS50850">
    <property type="entry name" value="MFS"/>
    <property type="match status" value="1"/>
</dbReference>
<dbReference type="GO" id="GO:0022857">
    <property type="term" value="F:transmembrane transporter activity"/>
    <property type="evidence" value="ECO:0007669"/>
    <property type="project" value="InterPro"/>
</dbReference>
<dbReference type="CDD" id="cd17321">
    <property type="entry name" value="MFS_MMR_MDR_like"/>
    <property type="match status" value="1"/>
</dbReference>
<feature type="domain" description="Major facilitator superfamily (MFS) profile" evidence="8">
    <location>
        <begin position="13"/>
        <end position="498"/>
    </location>
</feature>
<feature type="transmembrane region" description="Helical" evidence="7">
    <location>
        <begin position="331"/>
        <end position="351"/>
    </location>
</feature>
<evidence type="ECO:0000256" key="4">
    <source>
        <dbReference type="ARBA" id="ARBA00022692"/>
    </source>
</evidence>
<feature type="transmembrane region" description="Helical" evidence="7">
    <location>
        <begin position="166"/>
        <end position="189"/>
    </location>
</feature>
<keyword evidence="4 7" id="KW-0812">Transmembrane</keyword>
<dbReference type="AlphaFoldDB" id="A0A6J7G795"/>
<keyword evidence="2" id="KW-0813">Transport</keyword>
<feature type="transmembrane region" description="Helical" evidence="7">
    <location>
        <begin position="401"/>
        <end position="418"/>
    </location>
</feature>
<dbReference type="InterPro" id="IPR011701">
    <property type="entry name" value="MFS"/>
</dbReference>
<organism evidence="9">
    <name type="scientific">freshwater metagenome</name>
    <dbReference type="NCBI Taxonomy" id="449393"/>
    <lineage>
        <taxon>unclassified sequences</taxon>
        <taxon>metagenomes</taxon>
        <taxon>ecological metagenomes</taxon>
    </lineage>
</organism>
<keyword evidence="6 7" id="KW-0472">Membrane</keyword>
<feature type="transmembrane region" description="Helical" evidence="7">
    <location>
        <begin position="137"/>
        <end position="160"/>
    </location>
</feature>
<evidence type="ECO:0000259" key="8">
    <source>
        <dbReference type="PROSITE" id="PS50850"/>
    </source>
</evidence>
<dbReference type="SUPFAM" id="SSF103473">
    <property type="entry name" value="MFS general substrate transporter"/>
    <property type="match status" value="1"/>
</dbReference>
<accession>A0A6J7G795</accession>
<feature type="transmembrane region" description="Helical" evidence="7">
    <location>
        <begin position="201"/>
        <end position="219"/>
    </location>
</feature>
<evidence type="ECO:0000256" key="6">
    <source>
        <dbReference type="ARBA" id="ARBA00023136"/>
    </source>
</evidence>
<feature type="transmembrane region" description="Helical" evidence="7">
    <location>
        <begin position="12"/>
        <end position="34"/>
    </location>
</feature>